<comment type="caution">
    <text evidence="2">The sequence shown here is derived from an EMBL/GenBank/DDBJ whole genome shotgun (WGS) entry which is preliminary data.</text>
</comment>
<protein>
    <submittedName>
        <fullName evidence="2">Uncharacterized protein</fullName>
    </submittedName>
</protein>
<keyword evidence="3" id="KW-1185">Reference proteome</keyword>
<sequence>MRYSRTSTPQSRANAVLARGYHPDSRVDSGRIQASQNRRGSDEIAAVPISARTLLRAPDGAGPQPPDAAATVVTFLLRGAHPGGTTAKEMS</sequence>
<evidence type="ECO:0000313" key="2">
    <source>
        <dbReference type="EMBL" id="GID64063.1"/>
    </source>
</evidence>
<dbReference type="Proteomes" id="UP000619479">
    <property type="component" value="Unassembled WGS sequence"/>
</dbReference>
<evidence type="ECO:0000256" key="1">
    <source>
        <dbReference type="SAM" id="MobiDB-lite"/>
    </source>
</evidence>
<evidence type="ECO:0000313" key="3">
    <source>
        <dbReference type="Proteomes" id="UP000619479"/>
    </source>
</evidence>
<organism evidence="2 3">
    <name type="scientific">Actinoplanes cyaneus</name>
    <dbReference type="NCBI Taxonomy" id="52696"/>
    <lineage>
        <taxon>Bacteria</taxon>
        <taxon>Bacillati</taxon>
        <taxon>Actinomycetota</taxon>
        <taxon>Actinomycetes</taxon>
        <taxon>Micromonosporales</taxon>
        <taxon>Micromonosporaceae</taxon>
        <taxon>Actinoplanes</taxon>
    </lineage>
</organism>
<dbReference type="AlphaFoldDB" id="A0A919IIH4"/>
<dbReference type="EMBL" id="BOMH01000015">
    <property type="protein sequence ID" value="GID64063.1"/>
    <property type="molecule type" value="Genomic_DNA"/>
</dbReference>
<name>A0A919IIH4_9ACTN</name>
<gene>
    <name evidence="2" type="ORF">Acy02nite_19440</name>
</gene>
<reference evidence="2" key="1">
    <citation type="submission" date="2021-01" db="EMBL/GenBank/DDBJ databases">
        <title>Whole genome shotgun sequence of Actinoplanes cyaneus NBRC 14990.</title>
        <authorList>
            <person name="Komaki H."/>
            <person name="Tamura T."/>
        </authorList>
    </citation>
    <scope>NUCLEOTIDE SEQUENCE</scope>
    <source>
        <strain evidence="2">NBRC 14990</strain>
    </source>
</reference>
<accession>A0A919IIH4</accession>
<feature type="region of interest" description="Disordered" evidence="1">
    <location>
        <begin position="21"/>
        <end position="41"/>
    </location>
</feature>
<proteinExistence type="predicted"/>